<name>A0A1I4LYX4_9PROT</name>
<dbReference type="Proteomes" id="UP000199561">
    <property type="component" value="Unassembled WGS sequence"/>
</dbReference>
<protein>
    <submittedName>
        <fullName evidence="1">Uncharacterized protein</fullName>
    </submittedName>
</protein>
<gene>
    <name evidence="1" type="ORF">SAMN05421880_10345</name>
</gene>
<accession>A0A1I4LYX4</accession>
<dbReference type="RefSeq" id="WP_090666228.1">
    <property type="nucleotide sequence ID" value="NZ_FOUF01000003.1"/>
</dbReference>
<organism evidence="1 2">
    <name type="scientific">Nitrosomonas nitrosa</name>
    <dbReference type="NCBI Taxonomy" id="52442"/>
    <lineage>
        <taxon>Bacteria</taxon>
        <taxon>Pseudomonadati</taxon>
        <taxon>Pseudomonadota</taxon>
        <taxon>Betaproteobacteria</taxon>
        <taxon>Nitrosomonadales</taxon>
        <taxon>Nitrosomonadaceae</taxon>
        <taxon>Nitrosomonas</taxon>
    </lineage>
</organism>
<dbReference type="EMBL" id="FOUF01000003">
    <property type="protein sequence ID" value="SFL96368.1"/>
    <property type="molecule type" value="Genomic_DNA"/>
</dbReference>
<reference evidence="1 2" key="1">
    <citation type="submission" date="2016-10" db="EMBL/GenBank/DDBJ databases">
        <authorList>
            <person name="de Groot N.N."/>
        </authorList>
    </citation>
    <scope>NUCLEOTIDE SEQUENCE [LARGE SCALE GENOMIC DNA]</scope>
    <source>
        <strain evidence="1 2">Nm146</strain>
    </source>
</reference>
<keyword evidence="2" id="KW-1185">Reference proteome</keyword>
<dbReference type="AlphaFoldDB" id="A0A1I4LYX4"/>
<proteinExistence type="predicted"/>
<evidence type="ECO:0000313" key="2">
    <source>
        <dbReference type="Proteomes" id="UP000199561"/>
    </source>
</evidence>
<dbReference type="STRING" id="52442.SAMN05421880_10345"/>
<evidence type="ECO:0000313" key="1">
    <source>
        <dbReference type="EMBL" id="SFL96368.1"/>
    </source>
</evidence>
<sequence>MFSSILPLLFRCRSGLVQVNSAASPQLAFESNGFIKLSGKNSRFLIHPHPSRDCYPDSQYMAGFI</sequence>